<dbReference type="Gene3D" id="2.60.40.2080">
    <property type="match status" value="1"/>
</dbReference>
<dbReference type="GO" id="GO:0030246">
    <property type="term" value="F:carbohydrate binding"/>
    <property type="evidence" value="ECO:0007669"/>
    <property type="project" value="InterPro"/>
</dbReference>
<dbReference type="EMBL" id="BARW01007474">
    <property type="protein sequence ID" value="GAI87645.1"/>
    <property type="molecule type" value="Genomic_DNA"/>
</dbReference>
<sequence>PGEDGTFPYIMQMGTYEVTAPTRPYTRLEREVLFPTAFDSPPLVFLNVEHTDWATYLIDAVAQEIGTDGFTVVLFNPGDIGGIFTVNWLAISQIDTD</sequence>
<dbReference type="SUPFAM" id="SSF141086">
    <property type="entry name" value="Agglutinin HPA-like"/>
    <property type="match status" value="1"/>
</dbReference>
<name>X1TJ97_9ZZZZ</name>
<dbReference type="GO" id="GO:0007155">
    <property type="term" value="P:cell adhesion"/>
    <property type="evidence" value="ECO:0007669"/>
    <property type="project" value="InterPro"/>
</dbReference>
<dbReference type="InterPro" id="IPR019019">
    <property type="entry name" value="H-type_lectin_domain"/>
</dbReference>
<evidence type="ECO:0000313" key="2">
    <source>
        <dbReference type="EMBL" id="GAI87645.1"/>
    </source>
</evidence>
<dbReference type="Pfam" id="PF09458">
    <property type="entry name" value="H_lectin"/>
    <property type="match status" value="1"/>
</dbReference>
<dbReference type="AlphaFoldDB" id="X1TJ97"/>
<evidence type="ECO:0000259" key="1">
    <source>
        <dbReference type="Pfam" id="PF09458"/>
    </source>
</evidence>
<accession>X1TJ97</accession>
<gene>
    <name evidence="2" type="ORF">S12H4_15544</name>
</gene>
<dbReference type="InterPro" id="IPR037221">
    <property type="entry name" value="H-type_lectin_dom_sf"/>
</dbReference>
<comment type="caution">
    <text evidence="2">The sequence shown here is derived from an EMBL/GenBank/DDBJ whole genome shotgun (WGS) entry which is preliminary data.</text>
</comment>
<proteinExistence type="predicted"/>
<protein>
    <recommendedName>
        <fullName evidence="1">H-type lectin domain-containing protein</fullName>
    </recommendedName>
</protein>
<feature type="non-terminal residue" evidence="2">
    <location>
        <position position="1"/>
    </location>
</feature>
<organism evidence="2">
    <name type="scientific">marine sediment metagenome</name>
    <dbReference type="NCBI Taxonomy" id="412755"/>
    <lineage>
        <taxon>unclassified sequences</taxon>
        <taxon>metagenomes</taxon>
        <taxon>ecological metagenomes</taxon>
    </lineage>
</organism>
<reference evidence="2" key="1">
    <citation type="journal article" date="2014" name="Front. Microbiol.">
        <title>High frequency of phylogenetically diverse reductive dehalogenase-homologous genes in deep subseafloor sedimentary metagenomes.</title>
        <authorList>
            <person name="Kawai M."/>
            <person name="Futagami T."/>
            <person name="Toyoda A."/>
            <person name="Takaki Y."/>
            <person name="Nishi S."/>
            <person name="Hori S."/>
            <person name="Arai W."/>
            <person name="Tsubouchi T."/>
            <person name="Morono Y."/>
            <person name="Uchiyama I."/>
            <person name="Ito T."/>
            <person name="Fujiyama A."/>
            <person name="Inagaki F."/>
            <person name="Takami H."/>
        </authorList>
    </citation>
    <scope>NUCLEOTIDE SEQUENCE</scope>
    <source>
        <strain evidence="2">Expedition CK06-06</strain>
    </source>
</reference>
<feature type="domain" description="H-type lectin" evidence="1">
    <location>
        <begin position="30"/>
        <end position="91"/>
    </location>
</feature>